<protein>
    <submittedName>
        <fullName evidence="1">WGR domain protein</fullName>
    </submittedName>
</protein>
<dbReference type="Gene3D" id="2.20.140.10">
    <property type="entry name" value="WGR domain"/>
    <property type="match status" value="1"/>
</dbReference>
<organism evidence="1 2">
    <name type="scientific">Plesiocystis pacifica SIR-1</name>
    <dbReference type="NCBI Taxonomy" id="391625"/>
    <lineage>
        <taxon>Bacteria</taxon>
        <taxon>Pseudomonadati</taxon>
        <taxon>Myxococcota</taxon>
        <taxon>Polyangia</taxon>
        <taxon>Nannocystales</taxon>
        <taxon>Nannocystaceae</taxon>
        <taxon>Plesiocystis</taxon>
    </lineage>
</organism>
<dbReference type="Gene3D" id="3.80.10.10">
    <property type="entry name" value="Ribonuclease Inhibitor"/>
    <property type="match status" value="1"/>
</dbReference>
<comment type="caution">
    <text evidence="1">The sequence shown here is derived from an EMBL/GenBank/DDBJ whole genome shotgun (WGS) entry which is preliminary data.</text>
</comment>
<name>A6G788_9BACT</name>
<keyword evidence="2" id="KW-1185">Reference proteome</keyword>
<sequence>MPRFESEDRFWEIEREGRRIRIRSGAHGEAPEETVRAEHYLPVARRQFEALIRAKLEEGYVPVENQGDSELACSPELEARLLQELDPDGGGDPSIAWSVLGDWLGARGDVRGELVTVDETLRRFELDPMASSFERDRLVRRRRALIDEWSPRWLGDLSQLCGPNRPVRLDWDHGWIAGAHLGTEVGDFDLSAWRLGASDLVPALERLLRHPLAGLLRTLNLTQLDPRAKGDYQRALRVLAEGPRPALCRLQLGTLKEGAWVRDSSGVQRKRTVLTRIGPLDDLERLLQLAPRLRALRLTGRLFAGLPAMPRVRALELHVPRLSVRLLSSLSAGPWTDLERLWIRCTEVYDPWSREQAGDARLRGILSGLSASSKLRELSIQGPSGLIALLENVDSLALRELRLPRLSENTARLLLDGADALSRIERIVVEDGEVEGSWDAVRRRFGSRLVSVRGAFAPVAELGERSRWDPQHSWR</sequence>
<accession>A6G788</accession>
<dbReference type="Proteomes" id="UP000005801">
    <property type="component" value="Unassembled WGS sequence"/>
</dbReference>
<dbReference type="eggNOG" id="COG3831">
    <property type="taxonomic scope" value="Bacteria"/>
</dbReference>
<dbReference type="OrthoDB" id="5488112at2"/>
<dbReference type="AlphaFoldDB" id="A6G788"/>
<gene>
    <name evidence="1" type="ORF">PPSIR1_08556</name>
</gene>
<evidence type="ECO:0000313" key="2">
    <source>
        <dbReference type="Proteomes" id="UP000005801"/>
    </source>
</evidence>
<dbReference type="RefSeq" id="WP_006972583.1">
    <property type="nucleotide sequence ID" value="NZ_ABCS01000033.1"/>
</dbReference>
<reference evidence="1 2" key="1">
    <citation type="submission" date="2007-06" db="EMBL/GenBank/DDBJ databases">
        <authorList>
            <person name="Shimkets L."/>
            <person name="Ferriera S."/>
            <person name="Johnson J."/>
            <person name="Kravitz S."/>
            <person name="Beeson K."/>
            <person name="Sutton G."/>
            <person name="Rogers Y.-H."/>
            <person name="Friedman R."/>
            <person name="Frazier M."/>
            <person name="Venter J.C."/>
        </authorList>
    </citation>
    <scope>NUCLEOTIDE SEQUENCE [LARGE SCALE GENOMIC DNA]</scope>
    <source>
        <strain evidence="1 2">SIR-1</strain>
    </source>
</reference>
<dbReference type="InterPro" id="IPR032675">
    <property type="entry name" value="LRR_dom_sf"/>
</dbReference>
<proteinExistence type="predicted"/>
<dbReference type="EMBL" id="ABCS01000033">
    <property type="protein sequence ID" value="EDM78222.1"/>
    <property type="molecule type" value="Genomic_DNA"/>
</dbReference>
<evidence type="ECO:0000313" key="1">
    <source>
        <dbReference type="EMBL" id="EDM78222.1"/>
    </source>
</evidence>